<sequence>MPLPIGDTVGILADNLRIRKSVLPVPDKSASAWARGLGLTRGGETILYTGRMYQLIPYIEALNKVQEKIEDSWIADFVKVGRVINRFINVAGLLAVPSRNMQESCGRILVNIARLLRRAGVEFGYLYEEDLYSGALVYDLGVDDVLEAHARRVMDVFKKYRVKKVITVDPHTTHMLRSVYPNLIKGYDLQVKSYLEVLVERDLKPRKELRLEAVVHDSCLYARQENVLQEQRTLLDKAGIDLREPVDSGKFTFCCGGPAESLFPRKAKENAKKRVDQIKKVSFRAVTMCPICLVNLQKAAGGEIQVEDISSYLVQAYCGG</sequence>
<dbReference type="Pfam" id="PF02754">
    <property type="entry name" value="CCG"/>
    <property type="match status" value="1"/>
</dbReference>
<name>A0ABU0B3T8_9FIRM</name>
<dbReference type="RefSeq" id="WP_307403239.1">
    <property type="nucleotide sequence ID" value="NZ_JAUSUX010000025.1"/>
</dbReference>
<evidence type="ECO:0000259" key="1">
    <source>
        <dbReference type="Pfam" id="PF02754"/>
    </source>
</evidence>
<proteinExistence type="predicted"/>
<dbReference type="PANTHER" id="PTHR43255">
    <property type="entry name" value="IRON-SULFUR-BINDING OXIDOREDUCTASE FADF-RELATED-RELATED"/>
    <property type="match status" value="1"/>
</dbReference>
<dbReference type="InterPro" id="IPR004017">
    <property type="entry name" value="Cys_rich_dom"/>
</dbReference>
<dbReference type="PANTHER" id="PTHR43255:SF2">
    <property type="entry name" value="HETERODISULFIDE REDUCTASE RELATED PROTEIN"/>
    <property type="match status" value="1"/>
</dbReference>
<feature type="domain" description="Cysteine-rich" evidence="1">
    <location>
        <begin position="214"/>
        <end position="296"/>
    </location>
</feature>
<evidence type="ECO:0000313" key="2">
    <source>
        <dbReference type="EMBL" id="MDQ0287385.1"/>
    </source>
</evidence>
<evidence type="ECO:0000313" key="3">
    <source>
        <dbReference type="Proteomes" id="UP001225644"/>
    </source>
</evidence>
<accession>A0ABU0B3T8</accession>
<protein>
    <submittedName>
        <fullName evidence="2">Fe-S oxidoreductase</fullName>
    </submittedName>
</protein>
<dbReference type="InterPro" id="IPR051460">
    <property type="entry name" value="HdrC_iron-sulfur_subunit"/>
</dbReference>
<reference evidence="2 3" key="1">
    <citation type="submission" date="2023-07" db="EMBL/GenBank/DDBJ databases">
        <title>Genomic Encyclopedia of Type Strains, Phase IV (KMG-IV): sequencing the most valuable type-strain genomes for metagenomic binning, comparative biology and taxonomic classification.</title>
        <authorList>
            <person name="Goeker M."/>
        </authorList>
    </citation>
    <scope>NUCLEOTIDE SEQUENCE [LARGE SCALE GENOMIC DNA]</scope>
    <source>
        <strain evidence="2 3">DSM 12396</strain>
    </source>
</reference>
<comment type="caution">
    <text evidence="2">The sequence shown here is derived from an EMBL/GenBank/DDBJ whole genome shotgun (WGS) entry which is preliminary data.</text>
</comment>
<organism evidence="2 3">
    <name type="scientific">Desulfofundulus luciae</name>
    <dbReference type="NCBI Taxonomy" id="74702"/>
    <lineage>
        <taxon>Bacteria</taxon>
        <taxon>Bacillati</taxon>
        <taxon>Bacillota</taxon>
        <taxon>Clostridia</taxon>
        <taxon>Eubacteriales</taxon>
        <taxon>Peptococcaceae</taxon>
        <taxon>Desulfofundulus</taxon>
    </lineage>
</organism>
<keyword evidence="3" id="KW-1185">Reference proteome</keyword>
<gene>
    <name evidence="2" type="ORF">J2Z49_002512</name>
</gene>
<dbReference type="Proteomes" id="UP001225644">
    <property type="component" value="Unassembled WGS sequence"/>
</dbReference>
<dbReference type="EMBL" id="JAUSUX010000025">
    <property type="protein sequence ID" value="MDQ0287385.1"/>
    <property type="molecule type" value="Genomic_DNA"/>
</dbReference>